<dbReference type="PROSITE" id="PS51127">
    <property type="entry name" value="BIG1"/>
    <property type="match status" value="1"/>
</dbReference>
<evidence type="ECO:0000256" key="2">
    <source>
        <dbReference type="SAM" id="SignalP"/>
    </source>
</evidence>
<dbReference type="Gene3D" id="2.60.40.10">
    <property type="entry name" value="Immunoglobulins"/>
    <property type="match status" value="2"/>
</dbReference>
<reference evidence="4" key="1">
    <citation type="submission" date="2022-08" db="EMBL/GenBank/DDBJ databases">
        <title>Draft genome sequencing of Roseisolibacter agri AW1220.</title>
        <authorList>
            <person name="Tobiishi Y."/>
            <person name="Tonouchi A."/>
        </authorList>
    </citation>
    <scope>NUCLEOTIDE SEQUENCE</scope>
    <source>
        <strain evidence="4">AW1220</strain>
    </source>
</reference>
<dbReference type="PROSITE" id="PS51257">
    <property type="entry name" value="PROKAR_LIPOPROTEIN"/>
    <property type="match status" value="1"/>
</dbReference>
<feature type="signal peptide" evidence="2">
    <location>
        <begin position="1"/>
        <end position="24"/>
    </location>
</feature>
<accession>A0AA37Q6P1</accession>
<dbReference type="AlphaFoldDB" id="A0AA37Q6P1"/>
<dbReference type="Pfam" id="PF02369">
    <property type="entry name" value="Big_1"/>
    <property type="match status" value="1"/>
</dbReference>
<evidence type="ECO:0000313" key="4">
    <source>
        <dbReference type="EMBL" id="GLC25687.1"/>
    </source>
</evidence>
<dbReference type="Proteomes" id="UP001161325">
    <property type="component" value="Unassembled WGS sequence"/>
</dbReference>
<name>A0AA37Q6P1_9BACT</name>
<organism evidence="4 5">
    <name type="scientific">Roseisolibacter agri</name>
    <dbReference type="NCBI Taxonomy" id="2014610"/>
    <lineage>
        <taxon>Bacteria</taxon>
        <taxon>Pseudomonadati</taxon>
        <taxon>Gemmatimonadota</taxon>
        <taxon>Gemmatimonadia</taxon>
        <taxon>Gemmatimonadales</taxon>
        <taxon>Gemmatimonadaceae</taxon>
        <taxon>Roseisolibacter</taxon>
    </lineage>
</organism>
<comment type="similarity">
    <text evidence="1">Belongs to the intimin/invasin family.</text>
</comment>
<dbReference type="InterPro" id="IPR013783">
    <property type="entry name" value="Ig-like_fold"/>
</dbReference>
<dbReference type="RefSeq" id="WP_284350145.1">
    <property type="nucleotide sequence ID" value="NZ_BRXS01000003.1"/>
</dbReference>
<keyword evidence="2" id="KW-0732">Signal</keyword>
<sequence length="244" mass="23743">MRLPLHRRARRLLAGALALTTALAACDDEDGGLTLGRAFANEVEAVSGSGQTVAAGSPAAQPFVVRVLDQARNPMVGASVTFTITAGGGTLSATRTTTDSSGLATVTYTAGTTTGPATITATAADLKPVTFQATITPAVATPTAILTILGGNNQSVRAGARVAVPLTVRLATATGTPVVGTTVTWVITTGGGSVSAATATTDASGNASTLYTAGATVGTATITALAPGAAPVVFTETITAATGG</sequence>
<dbReference type="InterPro" id="IPR008964">
    <property type="entry name" value="Invasin/intimin_cell_adhesion"/>
</dbReference>
<proteinExistence type="inferred from homology"/>
<keyword evidence="5" id="KW-1185">Reference proteome</keyword>
<gene>
    <name evidence="4" type="ORF">rosag_22000</name>
</gene>
<feature type="chain" id="PRO_5041439329" description="Big-1 domain-containing protein" evidence="2">
    <location>
        <begin position="25"/>
        <end position="244"/>
    </location>
</feature>
<evidence type="ECO:0000313" key="5">
    <source>
        <dbReference type="Proteomes" id="UP001161325"/>
    </source>
</evidence>
<comment type="caution">
    <text evidence="4">The sequence shown here is derived from an EMBL/GenBank/DDBJ whole genome shotgun (WGS) entry which is preliminary data.</text>
</comment>
<evidence type="ECO:0000256" key="1">
    <source>
        <dbReference type="ARBA" id="ARBA00010116"/>
    </source>
</evidence>
<feature type="domain" description="Big-1" evidence="3">
    <location>
        <begin position="42"/>
        <end position="132"/>
    </location>
</feature>
<dbReference type="EMBL" id="BRXS01000003">
    <property type="protein sequence ID" value="GLC25687.1"/>
    <property type="molecule type" value="Genomic_DNA"/>
</dbReference>
<evidence type="ECO:0000259" key="3">
    <source>
        <dbReference type="PROSITE" id="PS51127"/>
    </source>
</evidence>
<dbReference type="InterPro" id="IPR003344">
    <property type="entry name" value="Big_1_dom"/>
</dbReference>
<dbReference type="SUPFAM" id="SSF49373">
    <property type="entry name" value="Invasin/intimin cell-adhesion fragments"/>
    <property type="match status" value="2"/>
</dbReference>
<protein>
    <recommendedName>
        <fullName evidence="3">Big-1 domain-containing protein</fullName>
    </recommendedName>
</protein>